<comment type="caution">
    <text evidence="9">The sequence shown here is derived from an EMBL/GenBank/DDBJ whole genome shotgun (WGS) entry which is preliminary data.</text>
</comment>
<keyword evidence="6 8" id="KW-1133">Transmembrane helix</keyword>
<dbReference type="PATRIC" id="fig|301148.3.peg.3680"/>
<comment type="subcellular location">
    <subcellularLocation>
        <location evidence="1">Cell membrane</location>
        <topology evidence="1">Multi-pass membrane protein</topology>
    </subcellularLocation>
</comment>
<keyword evidence="4" id="KW-1003">Cell membrane</keyword>
<reference evidence="9 10" key="1">
    <citation type="submission" date="2016-01" db="EMBL/GenBank/DDBJ databases">
        <title>Draft Genome Sequences of Seven Thermophilic Sporeformers Isolated from Foods.</title>
        <authorList>
            <person name="Berendsen E.M."/>
            <person name="Wells-Bennik M.H."/>
            <person name="Krawcyk A.O."/>
            <person name="De Jong A."/>
            <person name="Holsappel S."/>
            <person name="Eijlander R.T."/>
            <person name="Kuipers O.P."/>
        </authorList>
    </citation>
    <scope>NUCLEOTIDE SEQUENCE [LARGE SCALE GENOMIC DNA]</scope>
    <source>
        <strain evidence="9 10">B4135</strain>
    </source>
</reference>
<keyword evidence="3" id="KW-0050">Antiport</keyword>
<evidence type="ECO:0000256" key="5">
    <source>
        <dbReference type="ARBA" id="ARBA00022692"/>
    </source>
</evidence>
<keyword evidence="5 8" id="KW-0812">Transmembrane</keyword>
<evidence type="ECO:0000256" key="7">
    <source>
        <dbReference type="ARBA" id="ARBA00023136"/>
    </source>
</evidence>
<sequence>MMPGQVLINLLIAALWMFLHDSWSFLSFFGGYLVGIFILFFIRRFFKKPFYIIMIARTVKLLAIFIVELISSSFLVMRQVLRPNINVKPGIFRLETDLDSDIEVTLLAMLITLTPGSVVMEITPDSRALYIHAMDIPESRDAVLRSQKVFEKAIKDVTRL</sequence>
<dbReference type="InterPro" id="IPR002758">
    <property type="entry name" value="Cation_antiport_E"/>
</dbReference>
<comment type="similarity">
    <text evidence="2">Belongs to the CPA3 antiporters (TC 2.A.63) subunit E family.</text>
</comment>
<evidence type="ECO:0000256" key="8">
    <source>
        <dbReference type="SAM" id="Phobius"/>
    </source>
</evidence>
<feature type="transmembrane region" description="Helical" evidence="8">
    <location>
        <begin position="25"/>
        <end position="46"/>
    </location>
</feature>
<keyword evidence="3" id="KW-0813">Transport</keyword>
<protein>
    <recommendedName>
        <fullName evidence="11">Na+/H+ antiporter subunit E</fullName>
    </recommendedName>
</protein>
<gene>
    <name evidence="9" type="ORF">B4135_1031</name>
</gene>
<dbReference type="Proteomes" id="UP000075683">
    <property type="component" value="Unassembled WGS sequence"/>
</dbReference>
<dbReference type="NCBIfam" id="NF006517">
    <property type="entry name" value="PRK08965.1-1"/>
    <property type="match status" value="1"/>
</dbReference>
<evidence type="ECO:0000313" key="10">
    <source>
        <dbReference type="Proteomes" id="UP000075683"/>
    </source>
</evidence>
<dbReference type="STRING" id="301148.B4135_1031"/>
<dbReference type="GO" id="GO:0008324">
    <property type="term" value="F:monoatomic cation transmembrane transporter activity"/>
    <property type="evidence" value="ECO:0007669"/>
    <property type="project" value="InterPro"/>
</dbReference>
<dbReference type="EMBL" id="LQYT01000005">
    <property type="protein sequence ID" value="KYD22910.1"/>
    <property type="molecule type" value="Genomic_DNA"/>
</dbReference>
<dbReference type="PANTHER" id="PTHR34584">
    <property type="entry name" value="NA(+)/H(+) ANTIPORTER SUBUNIT E1"/>
    <property type="match status" value="1"/>
</dbReference>
<evidence type="ECO:0008006" key="11">
    <source>
        <dbReference type="Google" id="ProtNLM"/>
    </source>
</evidence>
<organism evidence="9 10">
    <name type="scientific">Caldibacillus debilis</name>
    <dbReference type="NCBI Taxonomy" id="301148"/>
    <lineage>
        <taxon>Bacteria</taxon>
        <taxon>Bacillati</taxon>
        <taxon>Bacillota</taxon>
        <taxon>Bacilli</taxon>
        <taxon>Bacillales</taxon>
        <taxon>Bacillaceae</taxon>
        <taxon>Caldibacillus</taxon>
    </lineage>
</organism>
<evidence type="ECO:0000256" key="4">
    <source>
        <dbReference type="ARBA" id="ARBA00022475"/>
    </source>
</evidence>
<feature type="transmembrane region" description="Helical" evidence="8">
    <location>
        <begin position="58"/>
        <end position="77"/>
    </location>
</feature>
<keyword evidence="7 8" id="KW-0472">Membrane</keyword>
<name>A0A150MED6_9BACI</name>
<evidence type="ECO:0000256" key="6">
    <source>
        <dbReference type="ARBA" id="ARBA00022989"/>
    </source>
</evidence>
<dbReference type="PIRSF" id="PIRSF019239">
    <property type="entry name" value="MrpE"/>
    <property type="match status" value="1"/>
</dbReference>
<proteinExistence type="inferred from homology"/>
<evidence type="ECO:0000256" key="2">
    <source>
        <dbReference type="ARBA" id="ARBA00006228"/>
    </source>
</evidence>
<dbReference type="PANTHER" id="PTHR34584:SF1">
    <property type="entry name" value="NA(+)_H(+) ANTIPORTER SUBUNIT E1"/>
    <property type="match status" value="1"/>
</dbReference>
<dbReference type="Pfam" id="PF01899">
    <property type="entry name" value="MNHE"/>
    <property type="match status" value="1"/>
</dbReference>
<evidence type="ECO:0000256" key="3">
    <source>
        <dbReference type="ARBA" id="ARBA00022449"/>
    </source>
</evidence>
<evidence type="ECO:0000313" key="9">
    <source>
        <dbReference type="EMBL" id="KYD22910.1"/>
    </source>
</evidence>
<dbReference type="GO" id="GO:0005886">
    <property type="term" value="C:plasma membrane"/>
    <property type="evidence" value="ECO:0007669"/>
    <property type="project" value="UniProtKB-SubCell"/>
</dbReference>
<dbReference type="AlphaFoldDB" id="A0A150MED6"/>
<dbReference type="GO" id="GO:0015297">
    <property type="term" value="F:antiporter activity"/>
    <property type="evidence" value="ECO:0007669"/>
    <property type="project" value="UniProtKB-KW"/>
</dbReference>
<accession>A0A150MED6</accession>
<evidence type="ECO:0000256" key="1">
    <source>
        <dbReference type="ARBA" id="ARBA00004651"/>
    </source>
</evidence>